<dbReference type="AlphaFoldDB" id="A0A9W6TCD0"/>
<keyword evidence="3" id="KW-1185">Reference proteome</keyword>
<name>A0A9W6TCD0_9STRA</name>
<evidence type="ECO:0000313" key="2">
    <source>
        <dbReference type="EMBL" id="GMF10066.1"/>
    </source>
</evidence>
<sequence>MGWTDKRKYDQNSQALQYSFTKQFPFEKADDALKKSWDTFLDDTAADTALERTALPSSPSLSVDLNLLAAVVLVRGPRCRSVGGPGDQSMLGEAIAPLRGRNNTDVELQLQRDRSAVRRPLHVFARRGAHGQPVTVARPHAPDADISRPGNHDPVVEAPPVH</sequence>
<dbReference type="EMBL" id="BSXW01000029">
    <property type="protein sequence ID" value="GMF10066.1"/>
    <property type="molecule type" value="Genomic_DNA"/>
</dbReference>
<evidence type="ECO:0000313" key="3">
    <source>
        <dbReference type="Proteomes" id="UP001165083"/>
    </source>
</evidence>
<feature type="region of interest" description="Disordered" evidence="1">
    <location>
        <begin position="129"/>
        <end position="162"/>
    </location>
</feature>
<comment type="caution">
    <text evidence="2">The sequence shown here is derived from an EMBL/GenBank/DDBJ whole genome shotgun (WGS) entry which is preliminary data.</text>
</comment>
<reference evidence="2" key="1">
    <citation type="submission" date="2023-04" db="EMBL/GenBank/DDBJ databases">
        <title>Phytophthora lilii NBRC 32176.</title>
        <authorList>
            <person name="Ichikawa N."/>
            <person name="Sato H."/>
            <person name="Tonouchi N."/>
        </authorList>
    </citation>
    <scope>NUCLEOTIDE SEQUENCE</scope>
    <source>
        <strain evidence="2">NBRC 32176</strain>
    </source>
</reference>
<protein>
    <submittedName>
        <fullName evidence="2">Unnamed protein product</fullName>
    </submittedName>
</protein>
<organism evidence="2 3">
    <name type="scientific">Phytophthora lilii</name>
    <dbReference type="NCBI Taxonomy" id="2077276"/>
    <lineage>
        <taxon>Eukaryota</taxon>
        <taxon>Sar</taxon>
        <taxon>Stramenopiles</taxon>
        <taxon>Oomycota</taxon>
        <taxon>Peronosporomycetes</taxon>
        <taxon>Peronosporales</taxon>
        <taxon>Peronosporaceae</taxon>
        <taxon>Phytophthora</taxon>
    </lineage>
</organism>
<proteinExistence type="predicted"/>
<dbReference type="Proteomes" id="UP001165083">
    <property type="component" value="Unassembled WGS sequence"/>
</dbReference>
<feature type="compositionally biased region" description="Basic and acidic residues" evidence="1">
    <location>
        <begin position="140"/>
        <end position="155"/>
    </location>
</feature>
<gene>
    <name evidence="2" type="ORF">Plil01_000091600</name>
</gene>
<accession>A0A9W6TCD0</accession>
<evidence type="ECO:0000256" key="1">
    <source>
        <dbReference type="SAM" id="MobiDB-lite"/>
    </source>
</evidence>